<name>A0A1G9B022_9ACTN</name>
<gene>
    <name evidence="1" type="ORF">SAMN05421806_106249</name>
</gene>
<dbReference type="AlphaFoldDB" id="A0A1G9B022"/>
<dbReference type="Proteomes" id="UP000199155">
    <property type="component" value="Unassembled WGS sequence"/>
</dbReference>
<protein>
    <submittedName>
        <fullName evidence="1">Uncharacterized protein</fullName>
    </submittedName>
</protein>
<reference evidence="1 2" key="1">
    <citation type="submission" date="2016-10" db="EMBL/GenBank/DDBJ databases">
        <authorList>
            <person name="de Groot N.N."/>
        </authorList>
    </citation>
    <scope>NUCLEOTIDE SEQUENCE [LARGE SCALE GENOMIC DNA]</scope>
    <source>
        <strain evidence="1 2">CGMCC 4.5727</strain>
    </source>
</reference>
<proteinExistence type="predicted"/>
<sequence>MSETTGREAPGARVPLYERILALHLEEPDGPLPRPMRRALERRHPRHPEPEAPEAGHRRTGADVAVLLDEHFARPGARPGDLLHALHTRYLPIHPDEHIRAAAERADPELVRATARWLVRRGGDHCALAVGLALLAVAGTEDDTSLIRTCGLLSSWYGALAAHALERLPGSAEHLLWLAERVEEWGHVYVVEALCGLGEDPVVRPWLLRRACRGDVLDGYIVGPVARAARIHEVITRPDADAEVVEHTGQLLQTMTECAGMGMTLSHYPHAETVLAAHLRHLERARPGARAFTTVAWLVRGLAGALDAEAVRPVERWRPYAQGYAALLDRADWCEAARQARIAQDPEITWLLEREWGRRLRAFASL</sequence>
<organism evidence="1 2">
    <name type="scientific">Streptomyces indicus</name>
    <dbReference type="NCBI Taxonomy" id="417292"/>
    <lineage>
        <taxon>Bacteria</taxon>
        <taxon>Bacillati</taxon>
        <taxon>Actinomycetota</taxon>
        <taxon>Actinomycetes</taxon>
        <taxon>Kitasatosporales</taxon>
        <taxon>Streptomycetaceae</taxon>
        <taxon>Streptomyces</taxon>
    </lineage>
</organism>
<dbReference type="STRING" id="417292.SAMN05421806_106249"/>
<evidence type="ECO:0000313" key="1">
    <source>
        <dbReference type="EMBL" id="SDK32872.1"/>
    </source>
</evidence>
<keyword evidence="2" id="KW-1185">Reference proteome</keyword>
<evidence type="ECO:0000313" key="2">
    <source>
        <dbReference type="Proteomes" id="UP000199155"/>
    </source>
</evidence>
<dbReference type="EMBL" id="FNFF01000006">
    <property type="protein sequence ID" value="SDK32872.1"/>
    <property type="molecule type" value="Genomic_DNA"/>
</dbReference>
<dbReference type="RefSeq" id="WP_176953809.1">
    <property type="nucleotide sequence ID" value="NZ_FNFF01000006.1"/>
</dbReference>
<accession>A0A1G9B022</accession>